<keyword evidence="11 14" id="KW-0411">Iron-sulfur</keyword>
<comment type="similarity">
    <text evidence="3 14">Belongs to the anaerobic coproporphyrinogen-III oxidase family.</text>
</comment>
<dbReference type="EC" id="1.3.98.3" evidence="14"/>
<evidence type="ECO:0000256" key="1">
    <source>
        <dbReference type="ARBA" id="ARBA00004496"/>
    </source>
</evidence>
<name>A0A7X3LVN2_9HYPH</name>
<comment type="subunit">
    <text evidence="4">Monomer.</text>
</comment>
<evidence type="ECO:0000313" key="18">
    <source>
        <dbReference type="EMBL" id="MXN65898.1"/>
    </source>
</evidence>
<evidence type="ECO:0000256" key="3">
    <source>
        <dbReference type="ARBA" id="ARBA00005493"/>
    </source>
</evidence>
<dbReference type="GO" id="GO:0046872">
    <property type="term" value="F:metal ion binding"/>
    <property type="evidence" value="ECO:0007669"/>
    <property type="project" value="UniProtKB-KW"/>
</dbReference>
<dbReference type="SMART" id="SM00729">
    <property type="entry name" value="Elp3"/>
    <property type="match status" value="1"/>
</dbReference>
<comment type="subcellular location">
    <subcellularLocation>
        <location evidence="1 14">Cytoplasm</location>
    </subcellularLocation>
</comment>
<feature type="binding site" evidence="15">
    <location>
        <position position="167"/>
    </location>
    <ligand>
        <name>S-adenosyl-L-methionine</name>
        <dbReference type="ChEBI" id="CHEBI:59789"/>
        <label>2</label>
    </ligand>
</feature>
<keyword evidence="19" id="KW-1185">Reference proteome</keyword>
<dbReference type="Pfam" id="PF04055">
    <property type="entry name" value="Radical_SAM"/>
    <property type="match status" value="1"/>
</dbReference>
<feature type="binding site" evidence="15">
    <location>
        <begin position="62"/>
        <end position="64"/>
    </location>
    <ligand>
        <name>S-adenosyl-L-methionine</name>
        <dbReference type="ChEBI" id="CHEBI:59789"/>
        <label>2</label>
    </ligand>
</feature>
<evidence type="ECO:0000256" key="5">
    <source>
        <dbReference type="ARBA" id="ARBA00022485"/>
    </source>
</evidence>
<dbReference type="GO" id="GO:0051989">
    <property type="term" value="F:coproporphyrinogen dehydrogenase activity"/>
    <property type="evidence" value="ECO:0007669"/>
    <property type="project" value="UniProtKB-EC"/>
</dbReference>
<sequence>MSTLEQKYATRNVPRYTSYPTAPHFHAGIDGAAYGKWLDELDAGLDLSIYLHVPYCRHICHYCGCHTKAARRDDPVIAYAETMVKEIALTAKKLGSRRRVAHVHWGGGTPSLLPRNAFLKVVRALQNAFEFAPDLEHAIELDPRTVSPELVETLADAGITRASLGVQDFDAKVQTAIGRFQPFKVVARSVELLRGVGITAINFDLMYGLPHQNRDTILHTIELTSRLAPGRIALFGYAHVPWMKKHQRLIDEAALPGANERIELADCARHALVEAGYEEIGLDHFALPGDSMALALNAGTLRRNFQGYTTDTAQVLIGFGASSIGFLPQGYVQNAPDVGRWARLIEGGVLPIVRGIALDADDRMRAAIIESLMTDYAVSVHEVAPHFGLADYDFTQEFEALEELVRDGIVTIDKGHVEMTKAGRPFVRVAAAAFDAYLERGVARHSMAV</sequence>
<dbReference type="Gene3D" id="3.20.20.70">
    <property type="entry name" value="Aldolase class I"/>
    <property type="match status" value="1"/>
</dbReference>
<keyword evidence="7 14" id="KW-0949">S-adenosyl-L-methionine</keyword>
<feature type="binding site" evidence="16">
    <location>
        <position position="60"/>
    </location>
    <ligand>
        <name>[4Fe-4S] cluster</name>
        <dbReference type="ChEBI" id="CHEBI:49883"/>
        <note>4Fe-4S-S-AdoMet</note>
    </ligand>
</feature>
<dbReference type="PROSITE" id="PS51918">
    <property type="entry name" value="RADICAL_SAM"/>
    <property type="match status" value="1"/>
</dbReference>
<organism evidence="18 19">
    <name type="scientific">Stappia sediminis</name>
    <dbReference type="NCBI Taxonomy" id="2692190"/>
    <lineage>
        <taxon>Bacteria</taxon>
        <taxon>Pseudomonadati</taxon>
        <taxon>Pseudomonadota</taxon>
        <taxon>Alphaproteobacteria</taxon>
        <taxon>Hyphomicrobiales</taxon>
        <taxon>Stappiaceae</taxon>
        <taxon>Stappia</taxon>
    </lineage>
</organism>
<keyword evidence="5 14" id="KW-0004">4Fe-4S</keyword>
<dbReference type="SUPFAM" id="SSF102114">
    <property type="entry name" value="Radical SAM enzymes"/>
    <property type="match status" value="1"/>
</dbReference>
<dbReference type="InterPro" id="IPR013785">
    <property type="entry name" value="Aldolase_TIM"/>
</dbReference>
<dbReference type="InterPro" id="IPR007197">
    <property type="entry name" value="rSAM"/>
</dbReference>
<dbReference type="RefSeq" id="WP_160776141.1">
    <property type="nucleotide sequence ID" value="NZ_WUMV01000006.1"/>
</dbReference>
<dbReference type="EMBL" id="WUMV01000006">
    <property type="protein sequence ID" value="MXN65898.1"/>
    <property type="molecule type" value="Genomic_DNA"/>
</dbReference>
<evidence type="ECO:0000256" key="8">
    <source>
        <dbReference type="ARBA" id="ARBA00022723"/>
    </source>
</evidence>
<keyword evidence="12 14" id="KW-0627">Porphyrin biosynthesis</keyword>
<dbReference type="Pfam" id="PF06969">
    <property type="entry name" value="HemN_C"/>
    <property type="match status" value="1"/>
</dbReference>
<feature type="binding site" evidence="15">
    <location>
        <position position="140"/>
    </location>
    <ligand>
        <name>S-adenosyl-L-methionine</name>
        <dbReference type="ChEBI" id="CHEBI:59789"/>
        <label>1</label>
    </ligand>
</feature>
<dbReference type="CDD" id="cd01335">
    <property type="entry name" value="Radical_SAM"/>
    <property type="match status" value="1"/>
</dbReference>
<dbReference type="NCBIfam" id="TIGR00538">
    <property type="entry name" value="hemN"/>
    <property type="match status" value="1"/>
</dbReference>
<keyword evidence="9 14" id="KW-0560">Oxidoreductase</keyword>
<feature type="binding site" evidence="15">
    <location>
        <position position="204"/>
    </location>
    <ligand>
        <name>S-adenosyl-L-methionine</name>
        <dbReference type="ChEBI" id="CHEBI:59789"/>
        <label>2</label>
    </ligand>
</feature>
<evidence type="ECO:0000256" key="14">
    <source>
        <dbReference type="PIRNR" id="PIRNR000167"/>
    </source>
</evidence>
<comment type="catalytic activity">
    <reaction evidence="13 14">
        <text>coproporphyrinogen III + 2 S-adenosyl-L-methionine = protoporphyrinogen IX + 2 5'-deoxyadenosine + 2 L-methionine + 2 CO2</text>
        <dbReference type="Rhea" id="RHEA:15425"/>
        <dbReference type="ChEBI" id="CHEBI:16526"/>
        <dbReference type="ChEBI" id="CHEBI:17319"/>
        <dbReference type="ChEBI" id="CHEBI:57307"/>
        <dbReference type="ChEBI" id="CHEBI:57309"/>
        <dbReference type="ChEBI" id="CHEBI:57844"/>
        <dbReference type="ChEBI" id="CHEBI:59789"/>
        <dbReference type="EC" id="1.3.98.3"/>
    </reaction>
</comment>
<feature type="binding site" evidence="15">
    <location>
        <position position="238"/>
    </location>
    <ligand>
        <name>S-adenosyl-L-methionine</name>
        <dbReference type="ChEBI" id="CHEBI:59789"/>
        <label>2</label>
    </ligand>
</feature>
<feature type="binding site" evidence="16">
    <location>
        <position position="63"/>
    </location>
    <ligand>
        <name>[4Fe-4S] cluster</name>
        <dbReference type="ChEBI" id="CHEBI:49883"/>
        <note>4Fe-4S-S-AdoMet</note>
    </ligand>
</feature>
<evidence type="ECO:0000256" key="16">
    <source>
        <dbReference type="PIRSR" id="PIRSR000167-2"/>
    </source>
</evidence>
<dbReference type="InterPro" id="IPR034505">
    <property type="entry name" value="Coproporphyrinogen-III_oxidase"/>
</dbReference>
<feature type="binding site" evidence="15">
    <location>
        <position position="324"/>
    </location>
    <ligand>
        <name>S-adenosyl-L-methionine</name>
        <dbReference type="ChEBI" id="CHEBI:59789"/>
        <label>1</label>
    </ligand>
</feature>
<feature type="binding site" evidence="15">
    <location>
        <begin position="108"/>
        <end position="109"/>
    </location>
    <ligand>
        <name>S-adenosyl-L-methionine</name>
        <dbReference type="ChEBI" id="CHEBI:59789"/>
        <label>2</label>
    </ligand>
</feature>
<evidence type="ECO:0000256" key="10">
    <source>
        <dbReference type="ARBA" id="ARBA00023004"/>
    </source>
</evidence>
<evidence type="ECO:0000256" key="4">
    <source>
        <dbReference type="ARBA" id="ARBA00011245"/>
    </source>
</evidence>
<protein>
    <recommendedName>
        <fullName evidence="14">Coproporphyrinogen-III oxidase</fullName>
        <ecNumber evidence="14">1.3.98.3</ecNumber>
    </recommendedName>
</protein>
<reference evidence="18 19" key="1">
    <citation type="submission" date="2019-12" db="EMBL/GenBank/DDBJ databases">
        <authorList>
            <person name="Li M."/>
        </authorList>
    </citation>
    <scope>NUCLEOTIDE SEQUENCE [LARGE SCALE GENOMIC DNA]</scope>
    <source>
        <strain evidence="18 19">GBMRC 2046</strain>
    </source>
</reference>
<comment type="pathway">
    <text evidence="2 14">Porphyrin-containing compound metabolism; protoporphyrin-IX biosynthesis; protoporphyrinogen-IX from coproporphyrinogen-III (AdoMet route): step 1/1.</text>
</comment>
<dbReference type="PIRSF" id="PIRSF000167">
    <property type="entry name" value="HemN"/>
    <property type="match status" value="1"/>
</dbReference>
<dbReference type="InterPro" id="IPR004558">
    <property type="entry name" value="Coprogen_oxidase_HemN"/>
</dbReference>
<accession>A0A7X3LVN2</accession>
<evidence type="ECO:0000259" key="17">
    <source>
        <dbReference type="PROSITE" id="PS51918"/>
    </source>
</evidence>
<feature type="binding site" evidence="16">
    <location>
        <position position="56"/>
    </location>
    <ligand>
        <name>[4Fe-4S] cluster</name>
        <dbReference type="ChEBI" id="CHEBI:49883"/>
        <note>4Fe-4S-S-AdoMet</note>
    </ligand>
</feature>
<evidence type="ECO:0000256" key="11">
    <source>
        <dbReference type="ARBA" id="ARBA00023014"/>
    </source>
</evidence>
<dbReference type="SFLD" id="SFLDG01065">
    <property type="entry name" value="anaerobic_coproporphyrinogen-I"/>
    <property type="match status" value="1"/>
</dbReference>
<gene>
    <name evidence="18" type="primary">hemN</name>
    <name evidence="18" type="ORF">GR183_13375</name>
</gene>
<feature type="binding site" evidence="15">
    <location>
        <position position="179"/>
    </location>
    <ligand>
        <name>S-adenosyl-L-methionine</name>
        <dbReference type="ChEBI" id="CHEBI:59789"/>
        <label>2</label>
    </ligand>
</feature>
<dbReference type="Proteomes" id="UP000433101">
    <property type="component" value="Unassembled WGS sequence"/>
</dbReference>
<keyword evidence="8 14" id="KW-0479">Metal-binding</keyword>
<dbReference type="PANTHER" id="PTHR13932:SF6">
    <property type="entry name" value="OXYGEN-INDEPENDENT COPROPORPHYRINOGEN III OXIDASE"/>
    <property type="match status" value="1"/>
</dbReference>
<feature type="domain" description="Radical SAM core" evidence="17">
    <location>
        <begin position="41"/>
        <end position="278"/>
    </location>
</feature>
<keyword evidence="10 14" id="KW-0408">Iron</keyword>
<dbReference type="UniPathway" id="UPA00251">
    <property type="reaction ID" value="UER00323"/>
</dbReference>
<evidence type="ECO:0000256" key="7">
    <source>
        <dbReference type="ARBA" id="ARBA00022691"/>
    </source>
</evidence>
<feature type="binding site" evidence="15">
    <location>
        <position position="107"/>
    </location>
    <ligand>
        <name>S-adenosyl-L-methionine</name>
        <dbReference type="ChEBI" id="CHEBI:59789"/>
        <label>1</label>
    </ligand>
</feature>
<dbReference type="AlphaFoldDB" id="A0A7X3LVN2"/>
<dbReference type="GO" id="GO:0005737">
    <property type="term" value="C:cytoplasm"/>
    <property type="evidence" value="ECO:0007669"/>
    <property type="project" value="UniProtKB-SubCell"/>
</dbReference>
<dbReference type="GO" id="GO:0004109">
    <property type="term" value="F:coproporphyrinogen oxidase activity"/>
    <property type="evidence" value="ECO:0007669"/>
    <property type="project" value="InterPro"/>
</dbReference>
<dbReference type="PANTHER" id="PTHR13932">
    <property type="entry name" value="COPROPORPHYRINIGEN III OXIDASE"/>
    <property type="match status" value="1"/>
</dbReference>
<dbReference type="InterPro" id="IPR006638">
    <property type="entry name" value="Elp3/MiaA/NifB-like_rSAM"/>
</dbReference>
<dbReference type="Gene3D" id="1.10.10.920">
    <property type="match status" value="1"/>
</dbReference>
<feature type="binding site" evidence="15">
    <location>
        <position position="50"/>
    </location>
    <ligand>
        <name>S-adenosyl-L-methionine</name>
        <dbReference type="ChEBI" id="CHEBI:59789"/>
        <label>1</label>
    </ligand>
</feature>
<proteinExistence type="inferred from homology"/>
<evidence type="ECO:0000256" key="12">
    <source>
        <dbReference type="ARBA" id="ARBA00023244"/>
    </source>
</evidence>
<keyword evidence="6 14" id="KW-0963">Cytoplasm</keyword>
<evidence type="ECO:0000256" key="2">
    <source>
        <dbReference type="ARBA" id="ARBA00004785"/>
    </source>
</evidence>
<evidence type="ECO:0000256" key="9">
    <source>
        <dbReference type="ARBA" id="ARBA00023002"/>
    </source>
</evidence>
<evidence type="ECO:0000256" key="6">
    <source>
        <dbReference type="ARBA" id="ARBA00022490"/>
    </source>
</evidence>
<dbReference type="GO" id="GO:0006782">
    <property type="term" value="P:protoporphyrinogen IX biosynthetic process"/>
    <property type="evidence" value="ECO:0007669"/>
    <property type="project" value="UniProtKB-UniPathway"/>
</dbReference>
<evidence type="ECO:0000313" key="19">
    <source>
        <dbReference type="Proteomes" id="UP000433101"/>
    </source>
</evidence>
<evidence type="ECO:0000256" key="15">
    <source>
        <dbReference type="PIRSR" id="PIRSR000167-1"/>
    </source>
</evidence>
<comment type="caution">
    <text evidence="18">The sequence shown here is derived from an EMBL/GenBank/DDBJ whole genome shotgun (WGS) entry which is preliminary data.</text>
</comment>
<comment type="cofactor">
    <cofactor evidence="14 16">
        <name>[4Fe-4S] cluster</name>
        <dbReference type="ChEBI" id="CHEBI:49883"/>
    </cofactor>
    <text evidence="14 16">Binds 1 [4Fe-4S] cluster. The cluster is coordinated with 3 cysteines and an exchangeable S-adenosyl-L-methionine.</text>
</comment>
<dbReference type="GO" id="GO:0051539">
    <property type="term" value="F:4 iron, 4 sulfur cluster binding"/>
    <property type="evidence" value="ECO:0007669"/>
    <property type="project" value="UniProtKB-KW"/>
</dbReference>
<dbReference type="InterPro" id="IPR010723">
    <property type="entry name" value="HemN_C"/>
</dbReference>
<dbReference type="SFLD" id="SFLDS00029">
    <property type="entry name" value="Radical_SAM"/>
    <property type="match status" value="1"/>
</dbReference>
<dbReference type="InterPro" id="IPR058240">
    <property type="entry name" value="rSAM_sf"/>
</dbReference>
<evidence type="ECO:0000256" key="13">
    <source>
        <dbReference type="ARBA" id="ARBA00048321"/>
    </source>
</evidence>